<dbReference type="Pfam" id="PF05699">
    <property type="entry name" value="Dimer_Tnp_hAT"/>
    <property type="match status" value="1"/>
</dbReference>
<dbReference type="GO" id="GO:0006357">
    <property type="term" value="P:regulation of transcription by RNA polymerase II"/>
    <property type="evidence" value="ECO:0007669"/>
    <property type="project" value="TreeGrafter"/>
</dbReference>
<evidence type="ECO:0000259" key="8">
    <source>
        <dbReference type="PROSITE" id="PS50808"/>
    </source>
</evidence>
<dbReference type="OMA" id="YFYIDAS"/>
<name>A0A8D0L4Y7_SPHPU</name>
<dbReference type="Pfam" id="PF02892">
    <property type="entry name" value="zf-BED"/>
    <property type="match status" value="1"/>
</dbReference>
<evidence type="ECO:0000256" key="3">
    <source>
        <dbReference type="ARBA" id="ARBA00022771"/>
    </source>
</evidence>
<dbReference type="GO" id="GO:0046983">
    <property type="term" value="F:protein dimerization activity"/>
    <property type="evidence" value="ECO:0007669"/>
    <property type="project" value="InterPro"/>
</dbReference>
<dbReference type="Gene3D" id="2.170.270.10">
    <property type="entry name" value="SET domain"/>
    <property type="match status" value="1"/>
</dbReference>
<evidence type="ECO:0000256" key="4">
    <source>
        <dbReference type="ARBA" id="ARBA00022833"/>
    </source>
</evidence>
<evidence type="ECO:0000313" key="10">
    <source>
        <dbReference type="Proteomes" id="UP000694392"/>
    </source>
</evidence>
<dbReference type="Proteomes" id="UP000694392">
    <property type="component" value="Unplaced"/>
</dbReference>
<dbReference type="InterPro" id="IPR036236">
    <property type="entry name" value="Znf_C2H2_sf"/>
</dbReference>
<evidence type="ECO:0000256" key="2">
    <source>
        <dbReference type="ARBA" id="ARBA00022723"/>
    </source>
</evidence>
<keyword evidence="6" id="KW-0539">Nucleus</keyword>
<dbReference type="SUPFAM" id="SSF53098">
    <property type="entry name" value="Ribonuclease H-like"/>
    <property type="match status" value="1"/>
</dbReference>
<dbReference type="SUPFAM" id="SSF57667">
    <property type="entry name" value="beta-beta-alpha zinc fingers"/>
    <property type="match status" value="1"/>
</dbReference>
<proteinExistence type="predicted"/>
<dbReference type="InterPro" id="IPR001214">
    <property type="entry name" value="SET_dom"/>
</dbReference>
<dbReference type="PANTHER" id="PTHR46169">
    <property type="entry name" value="DNA REPLICATION-RELATED ELEMENT FACTOR, ISOFORM A"/>
    <property type="match status" value="1"/>
</dbReference>
<protein>
    <recommendedName>
        <fullName evidence="8">BED-type domain-containing protein</fullName>
    </recommendedName>
</protein>
<keyword evidence="2" id="KW-0479">Metal-binding</keyword>
<evidence type="ECO:0000256" key="7">
    <source>
        <dbReference type="PROSITE-ProRule" id="PRU00027"/>
    </source>
</evidence>
<dbReference type="GO" id="GO:0005634">
    <property type="term" value="C:nucleus"/>
    <property type="evidence" value="ECO:0007669"/>
    <property type="project" value="UniProtKB-SubCell"/>
</dbReference>
<dbReference type="SUPFAM" id="SSF140996">
    <property type="entry name" value="Hermes dimerisation domain"/>
    <property type="match status" value="1"/>
</dbReference>
<dbReference type="PROSITE" id="PS50808">
    <property type="entry name" value="ZF_BED"/>
    <property type="match status" value="1"/>
</dbReference>
<evidence type="ECO:0000313" key="9">
    <source>
        <dbReference type="Ensembl" id="ENSSPUP00000009050.1"/>
    </source>
</evidence>
<keyword evidence="3 7" id="KW-0863">Zinc-finger</keyword>
<dbReference type="InterPro" id="IPR046341">
    <property type="entry name" value="SET_dom_sf"/>
</dbReference>
<comment type="subcellular location">
    <subcellularLocation>
        <location evidence="1">Nucleus</location>
    </subcellularLocation>
</comment>
<evidence type="ECO:0000256" key="1">
    <source>
        <dbReference type="ARBA" id="ARBA00004123"/>
    </source>
</evidence>
<keyword evidence="5" id="KW-0238">DNA-binding</keyword>
<dbReference type="InterPro" id="IPR012337">
    <property type="entry name" value="RNaseH-like_sf"/>
</dbReference>
<dbReference type="InterPro" id="IPR008906">
    <property type="entry name" value="HATC_C_dom"/>
</dbReference>
<accession>A0A8D0L4Y7</accession>
<dbReference type="PANTHER" id="PTHR46169:SF2">
    <property type="entry name" value="E3 SUMO-PROTEIN LIGASE ZBED1"/>
    <property type="match status" value="1"/>
</dbReference>
<dbReference type="Ensembl" id="ENSSPUT00000009661.1">
    <property type="protein sequence ID" value="ENSSPUP00000009050.1"/>
    <property type="gene ID" value="ENSSPUG00000007058.1"/>
</dbReference>
<keyword evidence="4" id="KW-0862">Zinc</keyword>
<sequence>MRYVGCASSEEEHSVTVFQHRGRIYYRARRALPPGTQLLVWIGEEYTRTLGLQLGNPVNYEFGEKDRLMRLFQELQPPISGSREAASLLPKAPPPAPKLVGLGRAQSRYWTFFGFPGDAQGRIADKSKIICKLCGVRLSYSGNTTNLRQHLVYKHRREYNQLVGGALEKSGDPPALGRTTRALAEFIVWDLMPVEVVEGEGFGHMLGTLDPSYKPPAASVLAGTVLGQMYRDAKGKLAELLRAQPHCSLSLAMWRHSAHLAYLTVTVHYVDAAFEAHAWCLSSRPVAEDPSPETVVGILAELAEEWGVRETASCAVGAHGHATKQAAAALGWTALPCVGEALKAGIEAVLGQPAVQVALEKCRRVASRVASGPGRGEDAWQCDPQLQGHLGHFLRDGAKWHGIYPLLQGLLDHAEALGAVSADGQAVLRPQDWAALQDASDVLKPLSIATSTFTKESFASLSLVKPILTSLLFKHLAPGEWDSQLARDAKAAAQRELSLRFSEPAVDRGLNLACALDPRFRGLDFVNQADRMETLHLLQIEASKLAQAAPAAAAPPASSPSLPAAQLCEEAGIEFLLGGLCGMRNAPGTTHQQAELESASFQSGEALALAQEPLRWWRTHHSQYPLLARAARKLLAVPATSAPAARLFSQDGEAFNAKCQSLSPEHVDMLLFLHANRAAL</sequence>
<reference evidence="9" key="2">
    <citation type="submission" date="2025-09" db="UniProtKB">
        <authorList>
            <consortium name="Ensembl"/>
        </authorList>
    </citation>
    <scope>IDENTIFICATION</scope>
</reference>
<dbReference type="GO" id="GO:0003677">
    <property type="term" value="F:DNA binding"/>
    <property type="evidence" value="ECO:0007669"/>
    <property type="project" value="UniProtKB-KW"/>
</dbReference>
<dbReference type="InterPro" id="IPR003656">
    <property type="entry name" value="Znf_BED"/>
</dbReference>
<dbReference type="AlphaFoldDB" id="A0A8D0L4Y7"/>
<dbReference type="GO" id="GO:0008270">
    <property type="term" value="F:zinc ion binding"/>
    <property type="evidence" value="ECO:0007669"/>
    <property type="project" value="UniProtKB-KW"/>
</dbReference>
<evidence type="ECO:0000256" key="6">
    <source>
        <dbReference type="ARBA" id="ARBA00023242"/>
    </source>
</evidence>
<dbReference type="Pfam" id="PF21549">
    <property type="entry name" value="PRDM2_PR"/>
    <property type="match status" value="1"/>
</dbReference>
<organism evidence="9 10">
    <name type="scientific">Sphenodon punctatus</name>
    <name type="common">Tuatara</name>
    <name type="synonym">Hatteria punctata</name>
    <dbReference type="NCBI Taxonomy" id="8508"/>
    <lineage>
        <taxon>Eukaryota</taxon>
        <taxon>Metazoa</taxon>
        <taxon>Chordata</taxon>
        <taxon>Craniata</taxon>
        <taxon>Vertebrata</taxon>
        <taxon>Euteleostomi</taxon>
        <taxon>Lepidosauria</taxon>
        <taxon>Sphenodontia</taxon>
        <taxon>Sphenodontidae</taxon>
        <taxon>Sphenodon</taxon>
    </lineage>
</organism>
<dbReference type="SMART" id="SM00614">
    <property type="entry name" value="ZnF_BED"/>
    <property type="match status" value="1"/>
</dbReference>
<dbReference type="InterPro" id="IPR052717">
    <property type="entry name" value="Vacuolar_transposase_reg"/>
</dbReference>
<dbReference type="GeneTree" id="ENSGT00940000163186"/>
<reference evidence="9" key="1">
    <citation type="submission" date="2025-08" db="UniProtKB">
        <authorList>
            <consortium name="Ensembl"/>
        </authorList>
    </citation>
    <scope>IDENTIFICATION</scope>
</reference>
<feature type="domain" description="BED-type" evidence="8">
    <location>
        <begin position="104"/>
        <end position="162"/>
    </location>
</feature>
<evidence type="ECO:0000256" key="5">
    <source>
        <dbReference type="ARBA" id="ARBA00023125"/>
    </source>
</evidence>
<keyword evidence="10" id="KW-1185">Reference proteome</keyword>